<evidence type="ECO:0000313" key="3">
    <source>
        <dbReference type="EMBL" id="KAF0713624.1"/>
    </source>
</evidence>
<dbReference type="PROSITE" id="PS51253">
    <property type="entry name" value="HTH_CENPB"/>
    <property type="match status" value="1"/>
</dbReference>
<dbReference type="EMBL" id="VJMI01017470">
    <property type="protein sequence ID" value="KAF0713624.1"/>
    <property type="molecule type" value="Genomic_DNA"/>
</dbReference>
<dbReference type="InterPro" id="IPR009057">
    <property type="entry name" value="Homeodomain-like_sf"/>
</dbReference>
<proteinExistence type="predicted"/>
<evidence type="ECO:0000259" key="2">
    <source>
        <dbReference type="PROSITE" id="PS51253"/>
    </source>
</evidence>
<dbReference type="GO" id="GO:0003677">
    <property type="term" value="F:DNA binding"/>
    <property type="evidence" value="ECO:0007669"/>
    <property type="project" value="UniProtKB-KW"/>
</dbReference>
<sequence length="155" mass="17521">MLEWVLRCEDLGVCIMGELIRKQSPVLCDQMDVSPAHRIPFSKGWLYKFQLMYGHTSKVQHGEAAVTRRYDAKNIYNMNETALFYCVAPHRSITRNRQPGTKKSKKRITIALTTNVDGSELVHPLFIGTAARPHCFNGIAGTDFGFDYLASKRVG</sequence>
<dbReference type="PANTHER" id="PTHR19303:SF73">
    <property type="entry name" value="PROTEIN PDC2"/>
    <property type="match status" value="1"/>
</dbReference>
<dbReference type="InterPro" id="IPR006600">
    <property type="entry name" value="HTH_CenpB_DNA-bd_dom"/>
</dbReference>
<dbReference type="PANTHER" id="PTHR19303">
    <property type="entry name" value="TRANSPOSON"/>
    <property type="match status" value="1"/>
</dbReference>
<keyword evidence="1" id="KW-0238">DNA-binding</keyword>
<dbReference type="Pfam" id="PF03221">
    <property type="entry name" value="HTH_Tnp_Tc5"/>
    <property type="match status" value="1"/>
</dbReference>
<dbReference type="SUPFAM" id="SSF46689">
    <property type="entry name" value="Homeodomain-like"/>
    <property type="match status" value="1"/>
</dbReference>
<accession>A0A6A4ZTR1</accession>
<protein>
    <recommendedName>
        <fullName evidence="2">HTH CENPB-type domain-containing protein</fullName>
    </recommendedName>
</protein>
<dbReference type="Proteomes" id="UP000469452">
    <property type="component" value="Unassembled WGS sequence"/>
</dbReference>
<name>A0A6A4ZTR1_APHAT</name>
<gene>
    <name evidence="3" type="ORF">AaE_011749</name>
</gene>
<comment type="caution">
    <text evidence="3">The sequence shown here is derived from an EMBL/GenBank/DDBJ whole genome shotgun (WGS) entry which is preliminary data.</text>
</comment>
<organism evidence="3 4">
    <name type="scientific">Aphanomyces astaci</name>
    <name type="common">Crayfish plague agent</name>
    <dbReference type="NCBI Taxonomy" id="112090"/>
    <lineage>
        <taxon>Eukaryota</taxon>
        <taxon>Sar</taxon>
        <taxon>Stramenopiles</taxon>
        <taxon>Oomycota</taxon>
        <taxon>Saprolegniomycetes</taxon>
        <taxon>Saprolegniales</taxon>
        <taxon>Verrucalvaceae</taxon>
        <taxon>Aphanomyces</taxon>
    </lineage>
</organism>
<dbReference type="InterPro" id="IPR050863">
    <property type="entry name" value="CenT-Element_Derived"/>
</dbReference>
<dbReference type="GO" id="GO:0005634">
    <property type="term" value="C:nucleus"/>
    <property type="evidence" value="ECO:0007669"/>
    <property type="project" value="TreeGrafter"/>
</dbReference>
<feature type="domain" description="HTH CENPB-type" evidence="2">
    <location>
        <begin position="1"/>
        <end position="59"/>
    </location>
</feature>
<evidence type="ECO:0000313" key="4">
    <source>
        <dbReference type="Proteomes" id="UP000469452"/>
    </source>
</evidence>
<evidence type="ECO:0000256" key="1">
    <source>
        <dbReference type="ARBA" id="ARBA00023125"/>
    </source>
</evidence>
<reference evidence="3 4" key="1">
    <citation type="submission" date="2019-06" db="EMBL/GenBank/DDBJ databases">
        <title>Genomics analysis of Aphanomyces spp. identifies a new class of oomycete effector associated with host adaptation.</title>
        <authorList>
            <person name="Gaulin E."/>
        </authorList>
    </citation>
    <scope>NUCLEOTIDE SEQUENCE [LARGE SCALE GENOMIC DNA]</scope>
    <source>
        <strain evidence="3 4">E</strain>
    </source>
</reference>
<dbReference type="AlphaFoldDB" id="A0A6A4ZTR1"/>